<keyword evidence="6" id="KW-1185">Reference proteome</keyword>
<dbReference type="AlphaFoldDB" id="A0A9J6BQ75"/>
<protein>
    <recommendedName>
        <fullName evidence="4">Transcription factor CBF/NF-Y/archaeal histone domain-containing protein</fullName>
    </recommendedName>
</protein>
<dbReference type="InterPro" id="IPR050568">
    <property type="entry name" value="Transcr_DNA_Rep_Reg"/>
</dbReference>
<dbReference type="Pfam" id="PF00808">
    <property type="entry name" value="CBFD_NFYB_HMF"/>
    <property type="match status" value="1"/>
</dbReference>
<feature type="domain" description="Transcription factor CBF/NF-Y/archaeal histone" evidence="4">
    <location>
        <begin position="107"/>
        <end position="171"/>
    </location>
</feature>
<comment type="caution">
    <text evidence="5">The sequence shown here is derived from an EMBL/GenBank/DDBJ whole genome shotgun (WGS) entry which is preliminary data.</text>
</comment>
<dbReference type="CDD" id="cd22929">
    <property type="entry name" value="HFD_POLE4-like"/>
    <property type="match status" value="1"/>
</dbReference>
<feature type="compositionally biased region" description="Acidic residues" evidence="3">
    <location>
        <begin position="64"/>
        <end position="85"/>
    </location>
</feature>
<evidence type="ECO:0000256" key="3">
    <source>
        <dbReference type="SAM" id="MobiDB-lite"/>
    </source>
</evidence>
<dbReference type="Proteomes" id="UP001107558">
    <property type="component" value="Chromosome 3"/>
</dbReference>
<dbReference type="PANTHER" id="PTHR10252:SF79">
    <property type="entry name" value="DNA POLYMERASE EPSILON SUBUNIT 4"/>
    <property type="match status" value="1"/>
</dbReference>
<comment type="subcellular location">
    <subcellularLocation>
        <location evidence="1">Nucleus</location>
    </subcellularLocation>
</comment>
<dbReference type="EMBL" id="JADBJN010000003">
    <property type="protein sequence ID" value="KAG5672012.1"/>
    <property type="molecule type" value="Genomic_DNA"/>
</dbReference>
<dbReference type="GO" id="GO:0046982">
    <property type="term" value="F:protein heterodimerization activity"/>
    <property type="evidence" value="ECO:0007669"/>
    <property type="project" value="InterPro"/>
</dbReference>
<feature type="compositionally biased region" description="Polar residues" evidence="3">
    <location>
        <begin position="26"/>
        <end position="37"/>
    </location>
</feature>
<evidence type="ECO:0000313" key="6">
    <source>
        <dbReference type="Proteomes" id="UP001107558"/>
    </source>
</evidence>
<dbReference type="InterPro" id="IPR009072">
    <property type="entry name" value="Histone-fold"/>
</dbReference>
<dbReference type="GO" id="GO:0008622">
    <property type="term" value="C:epsilon DNA polymerase complex"/>
    <property type="evidence" value="ECO:0007669"/>
    <property type="project" value="TreeGrafter"/>
</dbReference>
<name>A0A9J6BQ75_POLVA</name>
<evidence type="ECO:0000313" key="5">
    <source>
        <dbReference type="EMBL" id="KAG5672012.1"/>
    </source>
</evidence>
<accession>A0A9J6BQ75</accession>
<keyword evidence="2" id="KW-0539">Nucleus</keyword>
<organism evidence="5 6">
    <name type="scientific">Polypedilum vanderplanki</name>
    <name type="common">Sleeping chironomid midge</name>
    <dbReference type="NCBI Taxonomy" id="319348"/>
    <lineage>
        <taxon>Eukaryota</taxon>
        <taxon>Metazoa</taxon>
        <taxon>Ecdysozoa</taxon>
        <taxon>Arthropoda</taxon>
        <taxon>Hexapoda</taxon>
        <taxon>Insecta</taxon>
        <taxon>Pterygota</taxon>
        <taxon>Neoptera</taxon>
        <taxon>Endopterygota</taxon>
        <taxon>Diptera</taxon>
        <taxon>Nematocera</taxon>
        <taxon>Chironomoidea</taxon>
        <taxon>Chironomidae</taxon>
        <taxon>Chironominae</taxon>
        <taxon>Polypedilum</taxon>
        <taxon>Polypedilum</taxon>
    </lineage>
</organism>
<dbReference type="OrthoDB" id="636685at2759"/>
<dbReference type="PANTHER" id="PTHR10252">
    <property type="entry name" value="HISTONE-LIKE TRANSCRIPTION FACTOR CCAAT-RELATED"/>
    <property type="match status" value="1"/>
</dbReference>
<feature type="region of interest" description="Disordered" evidence="3">
    <location>
        <begin position="1"/>
        <end position="102"/>
    </location>
</feature>
<dbReference type="Gene3D" id="1.10.20.10">
    <property type="entry name" value="Histone, subunit A"/>
    <property type="match status" value="1"/>
</dbReference>
<dbReference type="SUPFAM" id="SSF47113">
    <property type="entry name" value="Histone-fold"/>
    <property type="match status" value="1"/>
</dbReference>
<proteinExistence type="predicted"/>
<evidence type="ECO:0000259" key="4">
    <source>
        <dbReference type="Pfam" id="PF00808"/>
    </source>
</evidence>
<dbReference type="GO" id="GO:0006261">
    <property type="term" value="P:DNA-templated DNA replication"/>
    <property type="evidence" value="ECO:0007669"/>
    <property type="project" value="TreeGrafter"/>
</dbReference>
<reference evidence="5" key="1">
    <citation type="submission" date="2021-03" db="EMBL/GenBank/DDBJ databases">
        <title>Chromosome level genome of the anhydrobiotic midge Polypedilum vanderplanki.</title>
        <authorList>
            <person name="Yoshida Y."/>
            <person name="Kikawada T."/>
            <person name="Gusev O."/>
        </authorList>
    </citation>
    <scope>NUCLEOTIDE SEQUENCE</scope>
    <source>
        <strain evidence="5">NIAS01</strain>
        <tissue evidence="5">Whole body or cell culture</tissue>
    </source>
</reference>
<gene>
    <name evidence="5" type="ORF">PVAND_002175</name>
</gene>
<sequence>MSENNVEQVYSEEVFNTEDLMRENELQNTDEIITNTEEQSEMNIDENKQENDESENMNLQVGEDSNDGEQEEHEKETNEDEEEEQGKENVTTTKKKTMTNTQQNRLTELPLAKIKHIVKLDPEVKLVSGEAIFVITKSTELFIKALTKESFGFAAQNKKKTISKTHVDKALEMLPIEL</sequence>
<evidence type="ECO:0000256" key="1">
    <source>
        <dbReference type="ARBA" id="ARBA00004123"/>
    </source>
</evidence>
<dbReference type="InterPro" id="IPR003958">
    <property type="entry name" value="CBFA_NFYB_domain"/>
</dbReference>
<evidence type="ECO:0000256" key="2">
    <source>
        <dbReference type="ARBA" id="ARBA00023242"/>
    </source>
</evidence>